<dbReference type="InterPro" id="IPR050557">
    <property type="entry name" value="RTX_toxin/Mannuronan_C5-epim"/>
</dbReference>
<evidence type="ECO:0000313" key="3">
    <source>
        <dbReference type="EMBL" id="MEA5522391.1"/>
    </source>
</evidence>
<dbReference type="SUPFAM" id="SSF51120">
    <property type="entry name" value="beta-Roll"/>
    <property type="match status" value="1"/>
</dbReference>
<accession>A0ABU5U5G6</accession>
<name>A0ABU5U5G6_9CYAN</name>
<dbReference type="EMBL" id="JAYGHT010000189">
    <property type="protein sequence ID" value="MEA5522391.1"/>
    <property type="molecule type" value="Genomic_DNA"/>
</dbReference>
<dbReference type="PANTHER" id="PTHR38340">
    <property type="entry name" value="S-LAYER PROTEIN"/>
    <property type="match status" value="1"/>
</dbReference>
<keyword evidence="4" id="KW-1185">Reference proteome</keyword>
<gene>
    <name evidence="3" type="ORF">VB854_26005</name>
</gene>
<reference evidence="3 4" key="1">
    <citation type="submission" date="2023-12" db="EMBL/GenBank/DDBJ databases">
        <title>Baltic Sea Cyanobacteria.</title>
        <authorList>
            <person name="Delbaje E."/>
            <person name="Fewer D.P."/>
            <person name="Shishido T.K."/>
        </authorList>
    </citation>
    <scope>NUCLEOTIDE SEQUENCE [LARGE SCALE GENOMIC DNA]</scope>
    <source>
        <strain evidence="3 4">CCNP 1315</strain>
    </source>
</reference>
<sequence length="272" mass="28726">MVLTPGLLESLPAWFATNNPDNDTLTSEQASSSTTVLAFQDNDTITGSQNGDVIYGGQGNDELFGQAGADTLFGNKDTDLLDGSLGDDLLWGGSGSDLLVGGEGVDTLIGDREVDVYKGGEAGDVFVLRTDQAGQIQDINSLLSLIPGVPDEIELPDAIITDFNAANDKIGLTEGLTRQEITFETFNSLETFGVTTNFILPIVLSSVPNALDFLEKGGISPEDLDPDDDGVLTGTAIRITENNQLLGYVLNVEPEVLANLGSDRFMSADGLF</sequence>
<comment type="caution">
    <text evidence="3">The sequence shown here is derived from an EMBL/GenBank/DDBJ whole genome shotgun (WGS) entry which is preliminary data.</text>
</comment>
<dbReference type="RefSeq" id="WP_049559982.1">
    <property type="nucleotide sequence ID" value="NZ_JAYGHT010000189.1"/>
</dbReference>
<evidence type="ECO:0000256" key="2">
    <source>
        <dbReference type="ARBA" id="ARBA00022525"/>
    </source>
</evidence>
<dbReference type="Proteomes" id="UP001301728">
    <property type="component" value="Unassembled WGS sequence"/>
</dbReference>
<dbReference type="InterPro" id="IPR011049">
    <property type="entry name" value="Serralysin-like_metalloprot_C"/>
</dbReference>
<dbReference type="Gene3D" id="2.150.10.10">
    <property type="entry name" value="Serralysin-like metalloprotease, C-terminal"/>
    <property type="match status" value="2"/>
</dbReference>
<dbReference type="Pfam" id="PF00353">
    <property type="entry name" value="HemolysinCabind"/>
    <property type="match status" value="2"/>
</dbReference>
<dbReference type="PANTHER" id="PTHR38340:SF1">
    <property type="entry name" value="S-LAYER PROTEIN"/>
    <property type="match status" value="1"/>
</dbReference>
<protein>
    <submittedName>
        <fullName evidence="3">Calcium-binding protein</fullName>
    </submittedName>
</protein>
<dbReference type="InterPro" id="IPR018511">
    <property type="entry name" value="Hemolysin-typ_Ca-bd_CS"/>
</dbReference>
<keyword evidence="2" id="KW-0964">Secreted</keyword>
<dbReference type="InterPro" id="IPR001343">
    <property type="entry name" value="Hemolysn_Ca-bd"/>
</dbReference>
<proteinExistence type="predicted"/>
<organism evidence="3 4">
    <name type="scientific">Limnoraphis robusta CCNP1315</name>
    <dbReference type="NCBI Taxonomy" id="3110306"/>
    <lineage>
        <taxon>Bacteria</taxon>
        <taxon>Bacillati</taxon>
        <taxon>Cyanobacteriota</taxon>
        <taxon>Cyanophyceae</taxon>
        <taxon>Oscillatoriophycideae</taxon>
        <taxon>Oscillatoriales</taxon>
        <taxon>Sirenicapillariaceae</taxon>
        <taxon>Limnoraphis</taxon>
    </lineage>
</organism>
<dbReference type="PROSITE" id="PS00330">
    <property type="entry name" value="HEMOLYSIN_CALCIUM"/>
    <property type="match status" value="2"/>
</dbReference>
<evidence type="ECO:0000256" key="1">
    <source>
        <dbReference type="ARBA" id="ARBA00004613"/>
    </source>
</evidence>
<evidence type="ECO:0000313" key="4">
    <source>
        <dbReference type="Proteomes" id="UP001301728"/>
    </source>
</evidence>
<dbReference type="PRINTS" id="PR00313">
    <property type="entry name" value="CABNDNGRPT"/>
</dbReference>
<comment type="subcellular location">
    <subcellularLocation>
        <location evidence="1">Secreted</location>
    </subcellularLocation>
</comment>